<keyword evidence="10" id="KW-1185">Reference proteome</keyword>
<evidence type="ECO:0000256" key="1">
    <source>
        <dbReference type="ARBA" id="ARBA00007963"/>
    </source>
</evidence>
<dbReference type="EMBL" id="QVNQ01000002">
    <property type="protein sequence ID" value="RFS86071.1"/>
    <property type="molecule type" value="Genomic_DNA"/>
</dbReference>
<dbReference type="InterPro" id="IPR023572">
    <property type="entry name" value="Archease_dom"/>
</dbReference>
<dbReference type="InterPro" id="IPR036820">
    <property type="entry name" value="Archease_dom_sf"/>
</dbReference>
<dbReference type="PANTHER" id="PTHR30483:SF37">
    <property type="entry name" value="ABC TRANSPORTER SUBSTRATE-BINDING PROTEIN"/>
    <property type="match status" value="1"/>
</dbReference>
<protein>
    <recommendedName>
        <fullName evidence="11">SHS2 domain-containing protein</fullName>
    </recommendedName>
</protein>
<dbReference type="PANTHER" id="PTHR30483">
    <property type="entry name" value="LEUCINE-SPECIFIC-BINDING PROTEIN"/>
    <property type="match status" value="1"/>
</dbReference>
<gene>
    <name evidence="9" type="ORF">D0T12_05420</name>
</gene>
<dbReference type="GO" id="GO:0046872">
    <property type="term" value="F:metal ion binding"/>
    <property type="evidence" value="ECO:0007669"/>
    <property type="project" value="UniProtKB-KW"/>
</dbReference>
<dbReference type="Gene3D" id="3.40.50.2300">
    <property type="match status" value="2"/>
</dbReference>
<dbReference type="AlphaFoldDB" id="A0A372GL17"/>
<proteinExistence type="inferred from homology"/>
<dbReference type="SUPFAM" id="SSF69819">
    <property type="entry name" value="MTH1598-like"/>
    <property type="match status" value="1"/>
</dbReference>
<feature type="domain" description="Leucine-binding protein" evidence="8">
    <location>
        <begin position="3"/>
        <end position="315"/>
    </location>
</feature>
<accession>A0A372GL17</accession>
<evidence type="ECO:0008006" key="11">
    <source>
        <dbReference type="Google" id="ProtNLM"/>
    </source>
</evidence>
<name>A0A372GL17_9ACTN</name>
<dbReference type="Gene3D" id="3.55.10.10">
    <property type="entry name" value="Archease domain"/>
    <property type="match status" value="1"/>
</dbReference>
<keyword evidence="5" id="KW-0732">Signal</keyword>
<feature type="domain" description="Archease" evidence="7">
    <location>
        <begin position="339"/>
        <end position="472"/>
    </location>
</feature>
<dbReference type="Proteomes" id="UP000262882">
    <property type="component" value="Unassembled WGS sequence"/>
</dbReference>
<dbReference type="RefSeq" id="WP_117398210.1">
    <property type="nucleotide sequence ID" value="NZ_QVNQ01000002.1"/>
</dbReference>
<evidence type="ECO:0000259" key="7">
    <source>
        <dbReference type="Pfam" id="PF01951"/>
    </source>
</evidence>
<evidence type="ECO:0000256" key="3">
    <source>
        <dbReference type="ARBA" id="ARBA00022694"/>
    </source>
</evidence>
<evidence type="ECO:0000313" key="10">
    <source>
        <dbReference type="Proteomes" id="UP000262882"/>
    </source>
</evidence>
<comment type="similarity">
    <text evidence="1">Belongs to the archease family.</text>
</comment>
<reference evidence="9 10" key="1">
    <citation type="submission" date="2018-08" db="EMBL/GenBank/DDBJ databases">
        <title>Actinomadura spongicola sp. nov., isolated from marine sponge Leucetta chagosensis.</title>
        <authorList>
            <person name="Li L."/>
            <person name="Lin H.W."/>
        </authorList>
    </citation>
    <scope>NUCLEOTIDE SEQUENCE [LARGE SCALE GENOMIC DNA]</scope>
    <source>
        <strain evidence="9 10">LHW52907</strain>
    </source>
</reference>
<dbReference type="SUPFAM" id="SSF53822">
    <property type="entry name" value="Periplasmic binding protein-like I"/>
    <property type="match status" value="1"/>
</dbReference>
<dbReference type="InterPro" id="IPR028082">
    <property type="entry name" value="Peripla_BP_I"/>
</dbReference>
<evidence type="ECO:0000256" key="5">
    <source>
        <dbReference type="ARBA" id="ARBA00022729"/>
    </source>
</evidence>
<evidence type="ECO:0000256" key="6">
    <source>
        <dbReference type="ARBA" id="ARBA00022837"/>
    </source>
</evidence>
<sequence length="472" mass="50283">MRAALVTPLSGPLAEFGRAGAAALRLWARSAGRVELSVHDSAPDVARAVAGALEERPDLLFGPYGTGPTVALARRTDRLIWNHGGAGDRLSRHAHVVSVLSPCSSYFTGAVELLYREIASVTVLHGETAFGRDVAAGAERAATRRGLTVRRAGFAPGSAEEAVRDAPEADAVMIAAGFADERAAARLLPERPWRACVLVGAGEENVLDVAREGLIGPAQWLAEDAWEPDEGPDAEWFVRNYIASTGTHPPYPAAQAFAAGLIASRCARDAGDLDDQSLRAAAATLTCTTMFGRFELDASGAQVGHQMLTVQWQDGRRRTVWPAEKARGRRLRARRGHRRVPHTADLRIEAWAPTREQCVAEAVSGLVGSFADTAGLRPHRTAVLNVPPEPDADLLVAVLDDVIYRLEVHGELVLDTEITTAPDGGLTARLKVGDATEATAIGAIPKAVSLHDLRLTRDSATEAWSCAVTIDV</sequence>
<comment type="similarity">
    <text evidence="2">Belongs to the leucine-binding protein family.</text>
</comment>
<dbReference type="Pfam" id="PF13458">
    <property type="entry name" value="Peripla_BP_6"/>
    <property type="match status" value="1"/>
</dbReference>
<keyword evidence="6" id="KW-0106">Calcium</keyword>
<comment type="caution">
    <text evidence="9">The sequence shown here is derived from an EMBL/GenBank/DDBJ whole genome shotgun (WGS) entry which is preliminary data.</text>
</comment>
<keyword evidence="4" id="KW-0479">Metal-binding</keyword>
<keyword evidence="3" id="KW-0819">tRNA processing</keyword>
<evidence type="ECO:0000256" key="4">
    <source>
        <dbReference type="ARBA" id="ARBA00022723"/>
    </source>
</evidence>
<dbReference type="Pfam" id="PF01951">
    <property type="entry name" value="Archease"/>
    <property type="match status" value="1"/>
</dbReference>
<dbReference type="InterPro" id="IPR051010">
    <property type="entry name" value="BCAA_transport"/>
</dbReference>
<evidence type="ECO:0000256" key="2">
    <source>
        <dbReference type="ARBA" id="ARBA00010062"/>
    </source>
</evidence>
<organism evidence="9 10">
    <name type="scientific">Actinomadura spongiicola</name>
    <dbReference type="NCBI Taxonomy" id="2303421"/>
    <lineage>
        <taxon>Bacteria</taxon>
        <taxon>Bacillati</taxon>
        <taxon>Actinomycetota</taxon>
        <taxon>Actinomycetes</taxon>
        <taxon>Streptosporangiales</taxon>
        <taxon>Thermomonosporaceae</taxon>
        <taxon>Actinomadura</taxon>
    </lineage>
</organism>
<dbReference type="GO" id="GO:0008033">
    <property type="term" value="P:tRNA processing"/>
    <property type="evidence" value="ECO:0007669"/>
    <property type="project" value="UniProtKB-KW"/>
</dbReference>
<evidence type="ECO:0000313" key="9">
    <source>
        <dbReference type="EMBL" id="RFS86071.1"/>
    </source>
</evidence>
<evidence type="ECO:0000259" key="8">
    <source>
        <dbReference type="Pfam" id="PF13458"/>
    </source>
</evidence>
<dbReference type="OrthoDB" id="3827441at2"/>
<dbReference type="InterPro" id="IPR028081">
    <property type="entry name" value="Leu-bd"/>
</dbReference>